<organism evidence="1 2">
    <name type="scientific">Spiromyces aspiralis</name>
    <dbReference type="NCBI Taxonomy" id="68401"/>
    <lineage>
        <taxon>Eukaryota</taxon>
        <taxon>Fungi</taxon>
        <taxon>Fungi incertae sedis</taxon>
        <taxon>Zoopagomycota</taxon>
        <taxon>Kickxellomycotina</taxon>
        <taxon>Kickxellomycetes</taxon>
        <taxon>Kickxellales</taxon>
        <taxon>Kickxellaceae</taxon>
        <taxon>Spiromyces</taxon>
    </lineage>
</organism>
<protein>
    <submittedName>
        <fullName evidence="1">Uncharacterized protein</fullName>
    </submittedName>
</protein>
<name>A0ACC1HEW3_9FUNG</name>
<evidence type="ECO:0000313" key="2">
    <source>
        <dbReference type="Proteomes" id="UP001145114"/>
    </source>
</evidence>
<evidence type="ECO:0000313" key="1">
    <source>
        <dbReference type="EMBL" id="KAJ1674161.1"/>
    </source>
</evidence>
<dbReference type="EMBL" id="JAMZIH010006208">
    <property type="protein sequence ID" value="KAJ1674161.1"/>
    <property type="molecule type" value="Genomic_DNA"/>
</dbReference>
<accession>A0ACC1HEW3</accession>
<keyword evidence="2" id="KW-1185">Reference proteome</keyword>
<reference evidence="1" key="1">
    <citation type="submission" date="2022-06" db="EMBL/GenBank/DDBJ databases">
        <title>Phylogenomic reconstructions and comparative analyses of Kickxellomycotina fungi.</title>
        <authorList>
            <person name="Reynolds N.K."/>
            <person name="Stajich J.E."/>
            <person name="Barry K."/>
            <person name="Grigoriev I.V."/>
            <person name="Crous P."/>
            <person name="Smith M.E."/>
        </authorList>
    </citation>
    <scope>NUCLEOTIDE SEQUENCE</scope>
    <source>
        <strain evidence="1">RSA 2271</strain>
    </source>
</reference>
<feature type="non-terminal residue" evidence="1">
    <location>
        <position position="1"/>
    </location>
</feature>
<comment type="caution">
    <text evidence="1">The sequence shown here is derived from an EMBL/GenBank/DDBJ whole genome shotgun (WGS) entry which is preliminary data.</text>
</comment>
<proteinExistence type="predicted"/>
<dbReference type="Proteomes" id="UP001145114">
    <property type="component" value="Unassembled WGS sequence"/>
</dbReference>
<sequence>TYDSNVQQQPSLPNVPTTRLPPTYPQFTSLKAQNPSPTASYISSQPTDAYRPVPSAVAPSPVSIPSSVTSISNRHPEAVPQDLFLDPDVVKQAQKHARWAISALEYDDIKTAIENLERAIHALKTNGGSRKA</sequence>
<gene>
    <name evidence="1" type="ORF">EV182_003836</name>
</gene>